<dbReference type="FunFam" id="1.20.1280.50:FF:000014">
    <property type="entry name" value="F-box only protein 8"/>
    <property type="match status" value="1"/>
</dbReference>
<dbReference type="Gene3D" id="1.10.1000.11">
    <property type="entry name" value="Arf Nucleotide-binding Site Opener,domain 2"/>
    <property type="match status" value="1"/>
</dbReference>
<dbReference type="InterPro" id="IPR036047">
    <property type="entry name" value="F-box-like_dom_sf"/>
</dbReference>
<organism evidence="3 4">
    <name type="scientific">Alectura lathami</name>
    <name type="common">Australian brush turkey</name>
    <dbReference type="NCBI Taxonomy" id="81907"/>
    <lineage>
        <taxon>Eukaryota</taxon>
        <taxon>Metazoa</taxon>
        <taxon>Chordata</taxon>
        <taxon>Craniata</taxon>
        <taxon>Vertebrata</taxon>
        <taxon>Euteleostomi</taxon>
        <taxon>Archelosauria</taxon>
        <taxon>Archosauria</taxon>
        <taxon>Dinosauria</taxon>
        <taxon>Saurischia</taxon>
        <taxon>Theropoda</taxon>
        <taxon>Coelurosauria</taxon>
        <taxon>Aves</taxon>
        <taxon>Neognathae</taxon>
        <taxon>Galloanserae</taxon>
        <taxon>Galliformes</taxon>
        <taxon>Megapodiidae</taxon>
        <taxon>Alectura</taxon>
    </lineage>
</organism>
<gene>
    <name evidence="3" type="primary">Fbxo8</name>
    <name evidence="3" type="ORF">ALELAT_R14385</name>
</gene>
<dbReference type="PROSITE" id="PS50190">
    <property type="entry name" value="SEC7"/>
    <property type="match status" value="1"/>
</dbReference>
<dbReference type="InterPro" id="IPR001810">
    <property type="entry name" value="F-box_dom"/>
</dbReference>
<dbReference type="GO" id="GO:0032012">
    <property type="term" value="P:regulation of ARF protein signal transduction"/>
    <property type="evidence" value="ECO:0007669"/>
    <property type="project" value="InterPro"/>
</dbReference>
<feature type="domain" description="SEC7" evidence="2">
    <location>
        <begin position="122"/>
        <end position="317"/>
    </location>
</feature>
<dbReference type="InterPro" id="IPR023394">
    <property type="entry name" value="Sec7_C_sf"/>
</dbReference>
<dbReference type="AlphaFoldDB" id="A0A7L0W2L5"/>
<keyword evidence="4" id="KW-1185">Reference proteome</keyword>
<evidence type="ECO:0000259" key="1">
    <source>
        <dbReference type="PROSITE" id="PS50181"/>
    </source>
</evidence>
<feature type="domain" description="F-box" evidence="1">
    <location>
        <begin position="68"/>
        <end position="111"/>
    </location>
</feature>
<dbReference type="PANTHER" id="PTHR10663">
    <property type="entry name" value="GUANYL-NUCLEOTIDE EXCHANGE FACTOR"/>
    <property type="match status" value="1"/>
</dbReference>
<protein>
    <submittedName>
        <fullName evidence="3">FBX8 protein</fullName>
    </submittedName>
</protein>
<dbReference type="SUPFAM" id="SSF48425">
    <property type="entry name" value="Sec7 domain"/>
    <property type="match status" value="1"/>
</dbReference>
<proteinExistence type="predicted"/>
<feature type="non-terminal residue" evidence="3">
    <location>
        <position position="1"/>
    </location>
</feature>
<evidence type="ECO:0000313" key="4">
    <source>
        <dbReference type="Proteomes" id="UP000562322"/>
    </source>
</evidence>
<evidence type="ECO:0000313" key="3">
    <source>
        <dbReference type="EMBL" id="NXL85390.1"/>
    </source>
</evidence>
<dbReference type="PANTHER" id="PTHR10663:SF372">
    <property type="entry name" value="F-BOX ONLY PROTEIN 8"/>
    <property type="match status" value="1"/>
</dbReference>
<dbReference type="InterPro" id="IPR035999">
    <property type="entry name" value="Sec7_dom_sf"/>
</dbReference>
<dbReference type="Pfam" id="PF12937">
    <property type="entry name" value="F-box-like"/>
    <property type="match status" value="1"/>
</dbReference>
<feature type="non-terminal residue" evidence="3">
    <location>
        <position position="322"/>
    </location>
</feature>
<evidence type="ECO:0000259" key="2">
    <source>
        <dbReference type="PROSITE" id="PS50190"/>
    </source>
</evidence>
<dbReference type="InterPro" id="IPR000904">
    <property type="entry name" value="Sec7_dom"/>
</dbReference>
<reference evidence="3 4" key="1">
    <citation type="submission" date="2019-09" db="EMBL/GenBank/DDBJ databases">
        <title>Bird 10,000 Genomes (B10K) Project - Family phase.</title>
        <authorList>
            <person name="Zhang G."/>
        </authorList>
    </citation>
    <scope>NUCLEOTIDE SEQUENCE [LARGE SCALE GENOMIC DNA]</scope>
    <source>
        <strain evidence="3">B10K-DU-001-39</strain>
        <tissue evidence="3">Muscle</tissue>
    </source>
</reference>
<name>A0A7L0W2L5_ALELA</name>
<dbReference type="InterPro" id="IPR048003">
    <property type="entry name" value="FBXO8_F-box"/>
</dbReference>
<dbReference type="Pfam" id="PF01369">
    <property type="entry name" value="Sec7"/>
    <property type="match status" value="1"/>
</dbReference>
<dbReference type="Gene3D" id="1.20.1280.50">
    <property type="match status" value="1"/>
</dbReference>
<dbReference type="Proteomes" id="UP000562322">
    <property type="component" value="Unassembled WGS sequence"/>
</dbReference>
<dbReference type="EMBL" id="VXAV01002376">
    <property type="protein sequence ID" value="NXL85390.1"/>
    <property type="molecule type" value="Genomic_DNA"/>
</dbReference>
<sequence length="322" mass="37306">MGQGLWRVARNQQLQHQGFSGQGYLTREHGRRIATNNVSNTSHRKQAQGGIDIYHLLKTRKSKEQEGFINLEMLPPELSFTILSYLNATDLCLASCVWQDLANDELLWQGLCKSTWGHCSIYNKNPPLGFSFRKLYMQLDEGSLTFNANPDEEKTVDHTEQKGILPSCIYLYIHKEVTLNWKKLRIYLDERRDVLDDLVTLHNFRNQFLPNALREFFRHIHAPEERGEYLETLITKFSHRFCACNPDLMRELGLSPADGGRYFHVIFLSLFSVLKLCSICSLLQRLTHLRVLSYTRRAAQNISEDFVGHLYDNIYLIGHVAA</sequence>
<dbReference type="CDD" id="cd22088">
    <property type="entry name" value="F-box_FBXO8"/>
    <property type="match status" value="1"/>
</dbReference>
<dbReference type="GO" id="GO:0005085">
    <property type="term" value="F:guanyl-nucleotide exchange factor activity"/>
    <property type="evidence" value="ECO:0007669"/>
    <property type="project" value="InterPro"/>
</dbReference>
<accession>A0A7L0W2L5</accession>
<dbReference type="OrthoDB" id="430364at2759"/>
<comment type="caution">
    <text evidence="3">The sequence shown here is derived from an EMBL/GenBank/DDBJ whole genome shotgun (WGS) entry which is preliminary data.</text>
</comment>
<dbReference type="SUPFAM" id="SSF81383">
    <property type="entry name" value="F-box domain"/>
    <property type="match status" value="1"/>
</dbReference>
<dbReference type="SMART" id="SM00222">
    <property type="entry name" value="Sec7"/>
    <property type="match status" value="1"/>
</dbReference>
<dbReference type="PROSITE" id="PS50181">
    <property type="entry name" value="FBOX"/>
    <property type="match status" value="1"/>
</dbReference>